<protein>
    <recommendedName>
        <fullName evidence="3">ABM domain-containing protein</fullName>
    </recommendedName>
</protein>
<reference evidence="1 2" key="1">
    <citation type="submission" date="2013-08" db="EMBL/GenBank/DDBJ databases">
        <title>The genome sequence of Knoellia aerolata.</title>
        <authorList>
            <person name="Zhu W."/>
            <person name="Wang G."/>
        </authorList>
    </citation>
    <scope>NUCLEOTIDE SEQUENCE [LARGE SCALE GENOMIC DNA]</scope>
    <source>
        <strain evidence="1 2">DSM 18566</strain>
    </source>
</reference>
<evidence type="ECO:0008006" key="3">
    <source>
        <dbReference type="Google" id="ProtNLM"/>
    </source>
</evidence>
<dbReference type="AlphaFoldDB" id="A0A0A0JW80"/>
<gene>
    <name evidence="1" type="ORF">N801_14765</name>
</gene>
<evidence type="ECO:0000313" key="1">
    <source>
        <dbReference type="EMBL" id="KGN40352.1"/>
    </source>
</evidence>
<accession>A0A0A0JW80</accession>
<dbReference type="EMBL" id="AVPL01000044">
    <property type="protein sequence ID" value="KGN40352.1"/>
    <property type="molecule type" value="Genomic_DNA"/>
</dbReference>
<name>A0A0A0JW80_9MICO</name>
<evidence type="ECO:0000313" key="2">
    <source>
        <dbReference type="Proteomes" id="UP000030013"/>
    </source>
</evidence>
<dbReference type="Proteomes" id="UP000030013">
    <property type="component" value="Unassembled WGS sequence"/>
</dbReference>
<sequence>MFAQMFTGKVTDAEAVRATLESWPTGAGRDAKGWLGSTAGITDDGVLVALARFESADAARTNSDRPEQGEWWDSLAANLDGEATFFDSTEVDEDLVGDPDTAGFVQVMRGQVSDTARARELAATDPEAWARFRPDILGSLLLTRDDGEYVMAIYFTSEAEARVGEKTEPPAEVAGTMEEMNDLQVGEVTYYDLRDPWMMSPSTQGSGTRAE</sequence>
<proteinExistence type="predicted"/>
<dbReference type="RefSeq" id="WP_035939035.1">
    <property type="nucleotide sequence ID" value="NZ_AVPL01000044.1"/>
</dbReference>
<dbReference type="eggNOG" id="ENOG5030CYE">
    <property type="taxonomic scope" value="Bacteria"/>
</dbReference>
<organism evidence="1 2">
    <name type="scientific">Knoellia aerolata DSM 18566</name>
    <dbReference type="NCBI Taxonomy" id="1385519"/>
    <lineage>
        <taxon>Bacteria</taxon>
        <taxon>Bacillati</taxon>
        <taxon>Actinomycetota</taxon>
        <taxon>Actinomycetes</taxon>
        <taxon>Micrococcales</taxon>
        <taxon>Intrasporangiaceae</taxon>
        <taxon>Knoellia</taxon>
    </lineage>
</organism>
<keyword evidence="2" id="KW-1185">Reference proteome</keyword>
<comment type="caution">
    <text evidence="1">The sequence shown here is derived from an EMBL/GenBank/DDBJ whole genome shotgun (WGS) entry which is preliminary data.</text>
</comment>
<dbReference type="STRING" id="1385519.N801_14765"/>